<keyword evidence="3" id="KW-0964">Secreted</keyword>
<dbReference type="Gene3D" id="2.10.90.10">
    <property type="entry name" value="Cystine-knot cytokines"/>
    <property type="match status" value="1"/>
</dbReference>
<evidence type="ECO:0000256" key="5">
    <source>
        <dbReference type="SAM" id="SignalP"/>
    </source>
</evidence>
<dbReference type="Proteomes" id="UP000694844">
    <property type="component" value="Chromosome 5"/>
</dbReference>
<accession>A0A8B8EXV1</accession>
<comment type="subcellular location">
    <subcellularLocation>
        <location evidence="1">Secreted</location>
    </subcellularLocation>
</comment>
<dbReference type="SUPFAM" id="SSF57501">
    <property type="entry name" value="Cystine-knot cytokines"/>
    <property type="match status" value="1"/>
</dbReference>
<name>A0A8B8EXV1_CRAVI</name>
<feature type="signal peptide" evidence="5">
    <location>
        <begin position="1"/>
        <end position="23"/>
    </location>
</feature>
<feature type="chain" id="PRO_5034528139" evidence="5">
    <location>
        <begin position="24"/>
        <end position="187"/>
    </location>
</feature>
<evidence type="ECO:0000256" key="3">
    <source>
        <dbReference type="ARBA" id="ARBA00022525"/>
    </source>
</evidence>
<evidence type="ECO:0000256" key="1">
    <source>
        <dbReference type="ARBA" id="ARBA00004613"/>
    </source>
</evidence>
<dbReference type="InterPro" id="IPR029034">
    <property type="entry name" value="Cystine-knot_cytokine"/>
</dbReference>
<dbReference type="OrthoDB" id="6119841at2759"/>
<keyword evidence="4 5" id="KW-0732">Signal</keyword>
<gene>
    <name evidence="7" type="primary">LOC111137292</name>
</gene>
<sequence>MMLKITFLAYCSVVLVICHVMYASSSCQDLTNWRIRQKLGYDPRDSDVSFNIIPQFYKSRKEVLKKSEENGIQRKEQFTRLYGNSTCPSELDTGAYHVMFRSSCPWYVELSVDKTRIPVTMAKARCRCKDCQMKTRPHPDFSCVPVNTYRKVLREIPNQCDSRGYKMYITRLEEVPVACTCVAARVM</sequence>
<dbReference type="GeneID" id="111137292"/>
<reference evidence="7" key="1">
    <citation type="submission" date="2025-08" db="UniProtKB">
        <authorList>
            <consortium name="RefSeq"/>
        </authorList>
    </citation>
    <scope>IDENTIFICATION</scope>
    <source>
        <tissue evidence="7">Whole sample</tissue>
    </source>
</reference>
<keyword evidence="6" id="KW-1185">Reference proteome</keyword>
<evidence type="ECO:0000256" key="4">
    <source>
        <dbReference type="ARBA" id="ARBA00022729"/>
    </source>
</evidence>
<dbReference type="KEGG" id="cvn:111137292"/>
<organism evidence="6 7">
    <name type="scientific">Crassostrea virginica</name>
    <name type="common">Eastern oyster</name>
    <dbReference type="NCBI Taxonomy" id="6565"/>
    <lineage>
        <taxon>Eukaryota</taxon>
        <taxon>Metazoa</taxon>
        <taxon>Spiralia</taxon>
        <taxon>Lophotrochozoa</taxon>
        <taxon>Mollusca</taxon>
        <taxon>Bivalvia</taxon>
        <taxon>Autobranchia</taxon>
        <taxon>Pteriomorphia</taxon>
        <taxon>Ostreida</taxon>
        <taxon>Ostreoidea</taxon>
        <taxon>Ostreidae</taxon>
        <taxon>Crassostrea</taxon>
    </lineage>
</organism>
<protein>
    <submittedName>
        <fullName evidence="7">Interleukin 17-like protein isoform X1</fullName>
    </submittedName>
</protein>
<evidence type="ECO:0000313" key="6">
    <source>
        <dbReference type="Proteomes" id="UP000694844"/>
    </source>
</evidence>
<dbReference type="AlphaFoldDB" id="A0A8B8EXV1"/>
<dbReference type="InterPro" id="IPR010345">
    <property type="entry name" value="IL-17_fam"/>
</dbReference>
<dbReference type="GO" id="GO:0005576">
    <property type="term" value="C:extracellular region"/>
    <property type="evidence" value="ECO:0007669"/>
    <property type="project" value="UniProtKB-SubCell"/>
</dbReference>
<dbReference type="GO" id="GO:0005125">
    <property type="term" value="F:cytokine activity"/>
    <property type="evidence" value="ECO:0007669"/>
    <property type="project" value="InterPro"/>
</dbReference>
<dbReference type="Pfam" id="PF06083">
    <property type="entry name" value="IL17"/>
    <property type="match status" value="1"/>
</dbReference>
<evidence type="ECO:0000256" key="2">
    <source>
        <dbReference type="ARBA" id="ARBA00007236"/>
    </source>
</evidence>
<proteinExistence type="inferred from homology"/>
<dbReference type="PROSITE" id="PS51257">
    <property type="entry name" value="PROKAR_LIPOPROTEIN"/>
    <property type="match status" value="1"/>
</dbReference>
<dbReference type="RefSeq" id="XP_022344403.1">
    <property type="nucleotide sequence ID" value="XM_022488695.1"/>
</dbReference>
<comment type="similarity">
    <text evidence="2">Belongs to the IL-17 family.</text>
</comment>
<evidence type="ECO:0000313" key="7">
    <source>
        <dbReference type="RefSeq" id="XP_022344403.1"/>
    </source>
</evidence>